<dbReference type="eggNOG" id="COG1670">
    <property type="taxonomic scope" value="Bacteria"/>
</dbReference>
<proteinExistence type="inferred from homology"/>
<dbReference type="KEGG" id="ols:Olsu_0759"/>
<accession>E1QZQ8</accession>
<organism evidence="5 6">
    <name type="scientific">Olsenella uli (strain ATCC 49627 / DSM 7084 / CCUG 31166 / CIP 109912 / JCM 12494 / LMG 11480 / NCIMB 702895 / VPI D76D-27C)</name>
    <name type="common">Lactobacillus uli</name>
    <dbReference type="NCBI Taxonomy" id="633147"/>
    <lineage>
        <taxon>Bacteria</taxon>
        <taxon>Bacillati</taxon>
        <taxon>Actinomycetota</taxon>
        <taxon>Coriobacteriia</taxon>
        <taxon>Coriobacteriales</taxon>
        <taxon>Atopobiaceae</taxon>
        <taxon>Olsenella</taxon>
    </lineage>
</organism>
<evidence type="ECO:0000256" key="2">
    <source>
        <dbReference type="ARBA" id="ARBA00023315"/>
    </source>
</evidence>
<dbReference type="OrthoDB" id="9132139at2"/>
<dbReference type="PANTHER" id="PTHR43792">
    <property type="entry name" value="GNAT FAMILY, PUTATIVE (AFU_ORTHOLOGUE AFUA_3G00765)-RELATED-RELATED"/>
    <property type="match status" value="1"/>
</dbReference>
<dbReference type="InterPro" id="IPR051531">
    <property type="entry name" value="N-acetyltransferase"/>
</dbReference>
<protein>
    <submittedName>
        <fullName evidence="5">GCN5-related N-acetyltransferase</fullName>
    </submittedName>
</protein>
<dbReference type="GO" id="GO:0016747">
    <property type="term" value="F:acyltransferase activity, transferring groups other than amino-acyl groups"/>
    <property type="evidence" value="ECO:0007669"/>
    <property type="project" value="InterPro"/>
</dbReference>
<keyword evidence="2" id="KW-0012">Acyltransferase</keyword>
<gene>
    <name evidence="5" type="ordered locus">Olsu_0759</name>
</gene>
<name>E1QZQ8_OLSUV</name>
<keyword evidence="6" id="KW-1185">Reference proteome</keyword>
<dbReference type="PROSITE" id="PS51186">
    <property type="entry name" value="GNAT"/>
    <property type="match status" value="2"/>
</dbReference>
<dbReference type="Proteomes" id="UP000000333">
    <property type="component" value="Chromosome"/>
</dbReference>
<dbReference type="eggNOG" id="COG0456">
    <property type="taxonomic scope" value="Bacteria"/>
</dbReference>
<dbReference type="Pfam" id="PF13302">
    <property type="entry name" value="Acetyltransf_3"/>
    <property type="match status" value="1"/>
</dbReference>
<keyword evidence="1 5" id="KW-0808">Transferase</keyword>
<evidence type="ECO:0000313" key="5">
    <source>
        <dbReference type="EMBL" id="ADK67872.1"/>
    </source>
</evidence>
<dbReference type="STRING" id="633147.Olsu_0759"/>
<reference evidence="5 6" key="1">
    <citation type="journal article" date="2010" name="Stand. Genomic Sci.">
        <title>Complete genome sequence of Olsenella uli type strain (VPI D76D-27C).</title>
        <authorList>
            <person name="Goker M."/>
            <person name="Held B."/>
            <person name="Lucas S."/>
            <person name="Nolan M."/>
            <person name="Yasawong M."/>
            <person name="Glavina Del Rio T."/>
            <person name="Tice H."/>
            <person name="Cheng J.F."/>
            <person name="Bruce D."/>
            <person name="Detter J.C."/>
            <person name="Tapia R."/>
            <person name="Han C."/>
            <person name="Goodwin L."/>
            <person name="Pitluck S."/>
            <person name="Liolios K."/>
            <person name="Ivanova N."/>
            <person name="Mavromatis K."/>
            <person name="Mikhailova N."/>
            <person name="Pati A."/>
            <person name="Chen A."/>
            <person name="Palaniappan K."/>
            <person name="Land M."/>
            <person name="Hauser L."/>
            <person name="Chang Y.J."/>
            <person name="Jeffries C.D."/>
            <person name="Rohde M."/>
            <person name="Sikorski J."/>
            <person name="Pukall R."/>
            <person name="Woyke T."/>
            <person name="Bristow J."/>
            <person name="Eisen J.A."/>
            <person name="Markowitz V."/>
            <person name="Hugenholtz P."/>
            <person name="Kyrpides N.C."/>
            <person name="Klenk H.P."/>
            <person name="Lapidus A."/>
        </authorList>
    </citation>
    <scope>NUCLEOTIDE SEQUENCE [LARGE SCALE GENOMIC DNA]</scope>
    <source>
        <strain evidence="6">ATCC 49627 / DSM 7084 / CIP 109912 / JCM 12494 / NCIMB 702895 / VPI D76D-27C</strain>
    </source>
</reference>
<dbReference type="InterPro" id="IPR000182">
    <property type="entry name" value="GNAT_dom"/>
</dbReference>
<dbReference type="PANTHER" id="PTHR43792:SF8">
    <property type="entry name" value="[RIBOSOMAL PROTEIN US5]-ALANINE N-ACETYLTRANSFERASE"/>
    <property type="match status" value="1"/>
</dbReference>
<dbReference type="Gene3D" id="3.40.630.30">
    <property type="match status" value="2"/>
</dbReference>
<dbReference type="InterPro" id="IPR016181">
    <property type="entry name" value="Acyl_CoA_acyltransferase"/>
</dbReference>
<dbReference type="SUPFAM" id="SSF55729">
    <property type="entry name" value="Acyl-CoA N-acyltransferases (Nat)"/>
    <property type="match status" value="2"/>
</dbReference>
<dbReference type="Pfam" id="PF00583">
    <property type="entry name" value="Acetyltransf_1"/>
    <property type="match status" value="1"/>
</dbReference>
<dbReference type="HOGENOM" id="CLU_796555_0_0_11"/>
<dbReference type="AlphaFoldDB" id="E1QZQ8"/>
<evidence type="ECO:0000259" key="4">
    <source>
        <dbReference type="PROSITE" id="PS51186"/>
    </source>
</evidence>
<evidence type="ECO:0000256" key="1">
    <source>
        <dbReference type="ARBA" id="ARBA00022679"/>
    </source>
</evidence>
<feature type="domain" description="N-acetyltransferase" evidence="4">
    <location>
        <begin position="18"/>
        <end position="153"/>
    </location>
</feature>
<evidence type="ECO:0000256" key="3">
    <source>
        <dbReference type="ARBA" id="ARBA00038502"/>
    </source>
</evidence>
<evidence type="ECO:0000313" key="6">
    <source>
        <dbReference type="Proteomes" id="UP000000333"/>
    </source>
</evidence>
<comment type="similarity">
    <text evidence="3">Belongs to the acetyltransferase family. RimJ subfamily.</text>
</comment>
<sequence length="348" mass="38059">MCNVALAEGLSREHAGRVCLWSNRRGAGFLAQWAGMEVAFPLTVETLRRFDNVYSIFSADEFVGIIQKLHGEGGDVHIGRFLIDPSRTRRGIGGCALSEFVRMLFANPGVGSISLSVFADNVAAKGLYERLGFKVCGAIDQPRRRFLMRLARGASVAPVSKRHACLETERLLLRPWLESDAKDLFLYASDPLVGPMAGWPAHTCIEDSLGAIRGVLSAPESYAVVPKSAGHAVGSIGLKTDNGASIKLAGDECELGYWIGVPFWGQGLIPEAVRELQRHAFEDLGMGTMWVGYFDGNEKSRRVQEKCGFAYHHTAHDVACAMPGVLHTVHFSSMTREAWLSRHVGTRT</sequence>
<feature type="domain" description="N-acetyltransferase" evidence="4">
    <location>
        <begin position="171"/>
        <end position="339"/>
    </location>
</feature>
<dbReference type="EMBL" id="CP002106">
    <property type="protein sequence ID" value="ADK67872.1"/>
    <property type="molecule type" value="Genomic_DNA"/>
</dbReference>